<dbReference type="FunFam" id="3.30.300.30:FF:000010">
    <property type="entry name" value="Enterobactin synthetase component F"/>
    <property type="match status" value="1"/>
</dbReference>
<feature type="compositionally biased region" description="Basic and acidic residues" evidence="5">
    <location>
        <begin position="1927"/>
        <end position="1936"/>
    </location>
</feature>
<feature type="transmembrane region" description="Helical" evidence="6">
    <location>
        <begin position="1687"/>
        <end position="1707"/>
    </location>
</feature>
<dbReference type="GO" id="GO:0009366">
    <property type="term" value="C:enterobactin synthetase complex"/>
    <property type="evidence" value="ECO:0007669"/>
    <property type="project" value="TreeGrafter"/>
</dbReference>
<reference evidence="9" key="1">
    <citation type="submission" date="2016-10" db="EMBL/GenBank/DDBJ databases">
        <authorList>
            <person name="Varghese N."/>
        </authorList>
    </citation>
    <scope>NUCLEOTIDE SEQUENCE [LARGE SCALE GENOMIC DNA]</scope>
    <source>
        <strain evidence="9">DSM 45096 / BCRC 16803 / CGMCC 4.1857 / CIP 109030 / JCM 12277 / KCTC 19219 / NBRC 100920 / 33214</strain>
    </source>
</reference>
<evidence type="ECO:0000256" key="1">
    <source>
        <dbReference type="ARBA" id="ARBA00001957"/>
    </source>
</evidence>
<dbReference type="InterPro" id="IPR009081">
    <property type="entry name" value="PP-bd_ACP"/>
</dbReference>
<feature type="transmembrane region" description="Helical" evidence="6">
    <location>
        <begin position="1719"/>
        <end position="1739"/>
    </location>
</feature>
<dbReference type="Gene3D" id="3.40.50.1820">
    <property type="entry name" value="alpha/beta hydrolase"/>
    <property type="match status" value="1"/>
</dbReference>
<evidence type="ECO:0000256" key="3">
    <source>
        <dbReference type="ARBA" id="ARBA00022450"/>
    </source>
</evidence>
<dbReference type="OrthoDB" id="2472181at2"/>
<dbReference type="FunFam" id="3.40.50.12780:FF:000012">
    <property type="entry name" value="Non-ribosomal peptide synthetase"/>
    <property type="match status" value="1"/>
</dbReference>
<feature type="compositionally biased region" description="Pro residues" evidence="5">
    <location>
        <begin position="12"/>
        <end position="32"/>
    </location>
</feature>
<feature type="transmembrane region" description="Helical" evidence="6">
    <location>
        <begin position="1608"/>
        <end position="1630"/>
    </location>
</feature>
<dbReference type="PANTHER" id="PTHR45527:SF1">
    <property type="entry name" value="FATTY ACID SYNTHASE"/>
    <property type="match status" value="1"/>
</dbReference>
<keyword evidence="6" id="KW-0472">Membrane</keyword>
<dbReference type="FunFam" id="3.40.50.980:FF:000002">
    <property type="entry name" value="Enterobactin synthetase component F"/>
    <property type="match status" value="1"/>
</dbReference>
<dbReference type="Gene3D" id="3.30.559.10">
    <property type="entry name" value="Chloramphenicol acetyltransferase-like domain"/>
    <property type="match status" value="1"/>
</dbReference>
<dbReference type="GO" id="GO:0043041">
    <property type="term" value="P:amino acid activation for nonribosomal peptide biosynthetic process"/>
    <property type="evidence" value="ECO:0007669"/>
    <property type="project" value="TreeGrafter"/>
</dbReference>
<dbReference type="InterPro" id="IPR001242">
    <property type="entry name" value="Condensation_dom"/>
</dbReference>
<evidence type="ECO:0000313" key="9">
    <source>
        <dbReference type="Proteomes" id="UP000183015"/>
    </source>
</evidence>
<name>A0A1H7P9G5_STRJI</name>
<evidence type="ECO:0000256" key="2">
    <source>
        <dbReference type="ARBA" id="ARBA00006432"/>
    </source>
</evidence>
<dbReference type="GO" id="GO:0008610">
    <property type="term" value="P:lipid biosynthetic process"/>
    <property type="evidence" value="ECO:0007669"/>
    <property type="project" value="UniProtKB-ARBA"/>
</dbReference>
<keyword evidence="3" id="KW-0596">Phosphopantetheine</keyword>
<feature type="compositionally biased region" description="Low complexity" evidence="5">
    <location>
        <begin position="33"/>
        <end position="57"/>
    </location>
</feature>
<dbReference type="InterPro" id="IPR020806">
    <property type="entry name" value="PKS_PP-bd"/>
</dbReference>
<dbReference type="SUPFAM" id="SSF53474">
    <property type="entry name" value="alpha/beta-Hydrolases"/>
    <property type="match status" value="1"/>
</dbReference>
<dbReference type="Gene3D" id="2.30.38.10">
    <property type="entry name" value="Luciferase, Domain 3"/>
    <property type="match status" value="1"/>
</dbReference>
<dbReference type="FunFam" id="1.10.1200.10:FF:000016">
    <property type="entry name" value="Non-ribosomal peptide synthase"/>
    <property type="match status" value="1"/>
</dbReference>
<dbReference type="InterPro" id="IPR010071">
    <property type="entry name" value="AA_adenyl_dom"/>
</dbReference>
<keyword evidence="6" id="KW-1133">Transmembrane helix</keyword>
<dbReference type="CDD" id="cd19531">
    <property type="entry name" value="LCL_NRPS-like"/>
    <property type="match status" value="1"/>
</dbReference>
<dbReference type="NCBIfam" id="TIGR01733">
    <property type="entry name" value="AA-adenyl-dom"/>
    <property type="match status" value="1"/>
</dbReference>
<dbReference type="CDD" id="cd06173">
    <property type="entry name" value="MFS_MefA_like"/>
    <property type="match status" value="1"/>
</dbReference>
<dbReference type="Pfam" id="PF00668">
    <property type="entry name" value="Condensation"/>
    <property type="match status" value="1"/>
</dbReference>
<evidence type="ECO:0000259" key="7">
    <source>
        <dbReference type="PROSITE" id="PS50075"/>
    </source>
</evidence>
<feature type="region of interest" description="Disordered" evidence="5">
    <location>
        <begin position="1391"/>
        <end position="1472"/>
    </location>
</feature>
<dbReference type="Pfam" id="PF00975">
    <property type="entry name" value="Thioesterase"/>
    <property type="match status" value="1"/>
</dbReference>
<dbReference type="STRING" id="235985.SAMN05414137_107278"/>
<evidence type="ECO:0000256" key="5">
    <source>
        <dbReference type="SAM" id="MobiDB-lite"/>
    </source>
</evidence>
<dbReference type="Gene3D" id="3.40.50.980">
    <property type="match status" value="2"/>
</dbReference>
<feature type="transmembrane region" description="Helical" evidence="6">
    <location>
        <begin position="1509"/>
        <end position="1530"/>
    </location>
</feature>
<feature type="region of interest" description="Disordered" evidence="5">
    <location>
        <begin position="1"/>
        <end position="76"/>
    </location>
</feature>
<gene>
    <name evidence="8" type="ORF">SAMN05414137_107278</name>
</gene>
<evidence type="ECO:0000313" key="8">
    <source>
        <dbReference type="EMBL" id="SEL32383.1"/>
    </source>
</evidence>
<dbReference type="Pfam" id="PF13193">
    <property type="entry name" value="AMP-binding_C"/>
    <property type="match status" value="1"/>
</dbReference>
<feature type="region of interest" description="Disordered" evidence="5">
    <location>
        <begin position="1911"/>
        <end position="1936"/>
    </location>
</feature>
<dbReference type="InterPro" id="IPR045851">
    <property type="entry name" value="AMP-bd_C_sf"/>
</dbReference>
<keyword evidence="4" id="KW-0597">Phosphoprotein</keyword>
<dbReference type="InterPro" id="IPR023213">
    <property type="entry name" value="CAT-like_dom_sf"/>
</dbReference>
<dbReference type="InterPro" id="IPR036259">
    <property type="entry name" value="MFS_trans_sf"/>
</dbReference>
<dbReference type="GO" id="GO:0031177">
    <property type="term" value="F:phosphopantetheine binding"/>
    <property type="evidence" value="ECO:0007669"/>
    <property type="project" value="InterPro"/>
</dbReference>
<feature type="transmembrane region" description="Helical" evidence="6">
    <location>
        <begin position="1774"/>
        <end position="1796"/>
    </location>
</feature>
<feature type="compositionally biased region" description="Gly residues" evidence="5">
    <location>
        <begin position="1426"/>
        <end position="1450"/>
    </location>
</feature>
<feature type="region of interest" description="Disordered" evidence="5">
    <location>
        <begin position="1013"/>
        <end position="1037"/>
    </location>
</feature>
<dbReference type="GO" id="GO:0005829">
    <property type="term" value="C:cytosol"/>
    <property type="evidence" value="ECO:0007669"/>
    <property type="project" value="TreeGrafter"/>
</dbReference>
<dbReference type="Pfam" id="PF00501">
    <property type="entry name" value="AMP-binding"/>
    <property type="match status" value="1"/>
</dbReference>
<dbReference type="eggNOG" id="COG1020">
    <property type="taxonomic scope" value="Bacteria"/>
</dbReference>
<dbReference type="SUPFAM" id="SSF52777">
    <property type="entry name" value="CoA-dependent acyltransferases"/>
    <property type="match status" value="2"/>
</dbReference>
<feature type="compositionally biased region" description="Low complexity" evidence="5">
    <location>
        <begin position="1"/>
        <end position="11"/>
    </location>
</feature>
<feature type="transmembrane region" description="Helical" evidence="6">
    <location>
        <begin position="1862"/>
        <end position="1880"/>
    </location>
</feature>
<dbReference type="Gene3D" id="1.10.1200.10">
    <property type="entry name" value="ACP-like"/>
    <property type="match status" value="1"/>
</dbReference>
<protein>
    <submittedName>
        <fullName evidence="8">Amino acid adenylation domain-containing protein</fullName>
    </submittedName>
</protein>
<dbReference type="InterPro" id="IPR029058">
    <property type="entry name" value="AB_hydrolase_fold"/>
</dbReference>
<dbReference type="PANTHER" id="PTHR45527">
    <property type="entry name" value="NONRIBOSOMAL PEPTIDE SYNTHETASE"/>
    <property type="match status" value="1"/>
</dbReference>
<dbReference type="Pfam" id="PF07690">
    <property type="entry name" value="MFS_1"/>
    <property type="match status" value="1"/>
</dbReference>
<dbReference type="InterPro" id="IPR025110">
    <property type="entry name" value="AMP-bd_C"/>
</dbReference>
<dbReference type="Pfam" id="PF00550">
    <property type="entry name" value="PP-binding"/>
    <property type="match status" value="1"/>
</dbReference>
<dbReference type="PROSITE" id="PS50075">
    <property type="entry name" value="CARRIER"/>
    <property type="match status" value="1"/>
</dbReference>
<dbReference type="SUPFAM" id="SSF56801">
    <property type="entry name" value="Acetyl-CoA synthetase-like"/>
    <property type="match status" value="1"/>
</dbReference>
<sequence>MTDLPTTDLPTTEPPSPAPPATDRPSPAPPTAARPSAPGSPTDAATARASLLSARLRPSGREAPAPIPRRTQPDPPLSYAQERLWFMEQYAPGTAAYTIPLVRRLRGALDPAALEHALHQVIRRHEALRTRFPATEDGRPVAVVDPDAAPALPTVTVASEEEAQQRVEAELARPVDPARAPLAHALLLRLGPEEHVLVLRVHHLACDGWSAELLLRELLALADGAAPQPEPAVRYGDFAAWQRGRDAGDEETRDLGYWLPRLAGVPALDLPPDRPRPARQTFCGATHSFALGEETSRRVNEMARAGAATPFMVLLTAFQLLLGRFSGQRDFAVGTPVAGRTRPEFEDVVGCFVNMLALRATLDPGRSFAQHLTAVRTDTLDAFSHQGLPFERLVTALDPARDTSRSPVFQVLFALQNYGPGGGTQASSVTAETYPVSTWAARFDLELYVVEGPDGFHCQIVHNTDLFTGATARRLARAFTTLLAAALADPDTPVADLPLLDPAGQRAALAAGHGPTVPVPEQDTLSARLAAALALTPGRIAVTAEEGSLTCAELADRARRVSRALRARGAGPGTLVAVHAERSLDLVTALLGVLGAGAAYLPLDPDYPPERLALVLEDSGAPLLLTQRRLAAQAPGKATQTLLLDDLVRQEPDGEAAAAPAVGPLDPAYAIYTSGSTGRPKGVLVPHAAIVNRLDWMQRAYTLTGDDAVLQKTPAGFDVSVWEFFWPLLAGARLVLARPGGHKDPAYLREVIAAERITAAHFVPSMLAAFVEQEDIETCTALRLVVCSGEELPPALAARLQRRLDVRVDNLYGPTEAAVDVSSWPCPPAQCEGVARLPIGTPIQNTRLHVLDERGRPVPDGVPGQLHIAGVALARGYLGRPGATADRFRPDPYGPPGTRLYATGDLALRREDGALEFLGRIDRQLKLRGVRIEPGEIEAALTARPEVREAAVVVREDRPGDKRLVAYVTATEAADTAPEPALLRAALKATLPDLFVPAAYVLLDRLPLTPSGKLDRSALPAPTPTRATGSGEPPAPGVQQDIARVWCDVLDVPEVGLDDDFFDLGGHSLLATQVVARLRTALGAGISVLDLFQNPTVRELADLAGTPTAERGPTPLLHDLTRRNSVSATPRLTLVCAPFGGGSAVVYQPVADALPDDCRLLALQMPGHDVGRDEEPLPFDELVDRCTAEILDRVTGPLALYGHCAIGSAVAVELARRLEAAGRGLEAVYVGGIFPFARPRSRAVRWLAAAARRDVLTGNRVYENWLRGLGLELGDLDQEQAHRIVRTMRRDSEDAEQRFTELLHRRVTPIAAPVVSVVGDRDPATEYADERFREWHFLSPRAALVVLDEAGHFFLKYRAAEVAAIVTGVHVALAEGAGDRLRGSAGERTWWLQAESSRSPAGAKPDPRGTAGEDTDATGTRADTGAGAGAGTGAGASAGSGAGSGAGAGGRAVAEGADDAAGEDRARTGTPPDMRRFLAVAGGQSLSLLGSALTEFAVPLWIYLHTGSVARFALLTVLSLIPGLLIAPIAGAVVDRADRRRVMLAGDLAAGGVQGLFALAAATGHLTVGAIYAFAMVLSVALTFQRLAYGSSIPQLVPKQYLGHANGLLQVVGGTSSVLAPVLATGLLALIGLDGILALDVTSYALAVAVTAAVRFPNTLPWRRRESLGEEIRQGLRHSWGNRGLRSMLLFFAVLNIFLSPLFLLLTPLTLSFGHLADAGRVSLCAGLGAVAGGLVMGFWGGPRHQRMRGVLLSALALACVSAVPGLSAQVWTVAVGAFAMCLSLGIMNGIYFTTVQVKVAQRFHGRVFALNTVISWSTLPLAFGVVAPLGTGLLNPLLTRHGALADSVGRVLGTGPGRGTALLYVLFALAMLAVVTVSLRLPTLRRFDATVPDAPPDDLLGLQILADRDHDRTQRSGPSGPHRPTHPTDKELQHR</sequence>
<feature type="transmembrane region" description="Helical" evidence="6">
    <location>
        <begin position="1751"/>
        <end position="1768"/>
    </location>
</feature>
<dbReference type="EMBL" id="FOAZ01000007">
    <property type="protein sequence ID" value="SEL32383.1"/>
    <property type="molecule type" value="Genomic_DNA"/>
</dbReference>
<dbReference type="RefSeq" id="WP_063773173.1">
    <property type="nucleotide sequence ID" value="NZ_BBPN01000003.1"/>
</dbReference>
<dbReference type="InterPro" id="IPR036736">
    <property type="entry name" value="ACP-like_sf"/>
</dbReference>
<dbReference type="InterPro" id="IPR011701">
    <property type="entry name" value="MFS"/>
</dbReference>
<dbReference type="PROSITE" id="PS00012">
    <property type="entry name" value="PHOSPHOPANTETHEINE"/>
    <property type="match status" value="1"/>
</dbReference>
<dbReference type="InterPro" id="IPR001031">
    <property type="entry name" value="Thioesterase"/>
</dbReference>
<dbReference type="GO" id="GO:0072330">
    <property type="term" value="P:monocarboxylic acid biosynthetic process"/>
    <property type="evidence" value="ECO:0007669"/>
    <property type="project" value="UniProtKB-ARBA"/>
</dbReference>
<accession>A0A1H7P9G5</accession>
<dbReference type="GO" id="GO:0022857">
    <property type="term" value="F:transmembrane transporter activity"/>
    <property type="evidence" value="ECO:0007669"/>
    <property type="project" value="InterPro"/>
</dbReference>
<evidence type="ECO:0000256" key="4">
    <source>
        <dbReference type="ARBA" id="ARBA00022553"/>
    </source>
</evidence>
<feature type="compositionally biased region" description="Low complexity" evidence="5">
    <location>
        <begin position="1408"/>
        <end position="1425"/>
    </location>
</feature>
<dbReference type="Gene3D" id="3.30.300.30">
    <property type="match status" value="1"/>
</dbReference>
<proteinExistence type="inferred from homology"/>
<dbReference type="GO" id="GO:0009239">
    <property type="term" value="P:enterobactin biosynthetic process"/>
    <property type="evidence" value="ECO:0007669"/>
    <property type="project" value="TreeGrafter"/>
</dbReference>
<dbReference type="Proteomes" id="UP000183015">
    <property type="component" value="Unassembled WGS sequence"/>
</dbReference>
<evidence type="ECO:0000256" key="6">
    <source>
        <dbReference type="SAM" id="Phobius"/>
    </source>
</evidence>
<dbReference type="CDD" id="cd17646">
    <property type="entry name" value="A_NRPS_AB3403-like"/>
    <property type="match status" value="1"/>
</dbReference>
<keyword evidence="9" id="KW-1185">Reference proteome</keyword>
<dbReference type="InterPro" id="IPR000873">
    <property type="entry name" value="AMP-dep_synth/lig_dom"/>
</dbReference>
<dbReference type="Gene3D" id="1.20.1250.20">
    <property type="entry name" value="MFS general substrate transporter like domains"/>
    <property type="match status" value="1"/>
</dbReference>
<dbReference type="InterPro" id="IPR006162">
    <property type="entry name" value="Ppantetheine_attach_site"/>
</dbReference>
<dbReference type="SMART" id="SM00823">
    <property type="entry name" value="PKS_PP"/>
    <property type="match status" value="1"/>
</dbReference>
<keyword evidence="6" id="KW-0812">Transmembrane</keyword>
<dbReference type="GO" id="GO:0047527">
    <property type="term" value="F:2,3-dihydroxybenzoate-serine ligase activity"/>
    <property type="evidence" value="ECO:0007669"/>
    <property type="project" value="TreeGrafter"/>
</dbReference>
<dbReference type="FunFam" id="3.40.50.980:FF:000001">
    <property type="entry name" value="Non-ribosomal peptide synthetase"/>
    <property type="match status" value="1"/>
</dbReference>
<feature type="transmembrane region" description="Helical" evidence="6">
    <location>
        <begin position="1808"/>
        <end position="1830"/>
    </location>
</feature>
<comment type="cofactor">
    <cofactor evidence="1">
        <name>pantetheine 4'-phosphate</name>
        <dbReference type="ChEBI" id="CHEBI:47942"/>
    </cofactor>
</comment>
<organism evidence="8 9">
    <name type="scientific">Streptacidiphilus jiangxiensis</name>
    <dbReference type="NCBI Taxonomy" id="235985"/>
    <lineage>
        <taxon>Bacteria</taxon>
        <taxon>Bacillati</taxon>
        <taxon>Actinomycetota</taxon>
        <taxon>Actinomycetes</taxon>
        <taxon>Kitasatosporales</taxon>
        <taxon>Streptomycetaceae</taxon>
        <taxon>Streptacidiphilus</taxon>
    </lineage>
</organism>
<comment type="similarity">
    <text evidence="2">Belongs to the ATP-dependent AMP-binding enzyme family.</text>
</comment>
<dbReference type="Gene3D" id="3.30.559.30">
    <property type="entry name" value="Nonribosomal peptide synthetase, condensation domain"/>
    <property type="match status" value="1"/>
</dbReference>
<dbReference type="SUPFAM" id="SSF103473">
    <property type="entry name" value="MFS general substrate transporter"/>
    <property type="match status" value="1"/>
</dbReference>
<feature type="domain" description="Carrier" evidence="7">
    <location>
        <begin position="1033"/>
        <end position="1108"/>
    </location>
</feature>